<evidence type="ECO:0000256" key="2">
    <source>
        <dbReference type="SAM" id="Phobius"/>
    </source>
</evidence>
<dbReference type="AlphaFoldDB" id="A0A7W7S811"/>
<evidence type="ECO:0000259" key="3">
    <source>
        <dbReference type="SMART" id="SM00858"/>
    </source>
</evidence>
<dbReference type="SMART" id="SM00858">
    <property type="entry name" value="SAF"/>
    <property type="match status" value="1"/>
</dbReference>
<evidence type="ECO:0000313" key="4">
    <source>
        <dbReference type="EMBL" id="MBB4945621.1"/>
    </source>
</evidence>
<reference evidence="4 5" key="1">
    <citation type="submission" date="2020-08" db="EMBL/GenBank/DDBJ databases">
        <title>Sequencing the genomes of 1000 actinobacteria strains.</title>
        <authorList>
            <person name="Klenk H.-P."/>
        </authorList>
    </citation>
    <scope>NUCLEOTIDE SEQUENCE [LARGE SCALE GENOMIC DNA]</scope>
    <source>
        <strain evidence="4 5">DSM 44786</strain>
    </source>
</reference>
<keyword evidence="5" id="KW-1185">Reference proteome</keyword>
<feature type="transmembrane region" description="Helical" evidence="2">
    <location>
        <begin position="44"/>
        <end position="64"/>
    </location>
</feature>
<dbReference type="RefSeq" id="WP_313068174.1">
    <property type="nucleotide sequence ID" value="NZ_JACHJR010000001.1"/>
</dbReference>
<dbReference type="Proteomes" id="UP000573327">
    <property type="component" value="Unassembled WGS sequence"/>
</dbReference>
<name>A0A7W7S811_9ACTN</name>
<feature type="domain" description="SAF" evidence="3">
    <location>
        <begin position="71"/>
        <end position="134"/>
    </location>
</feature>
<organism evidence="4 5">
    <name type="scientific">Kitasatospora gansuensis</name>
    <dbReference type="NCBI Taxonomy" id="258050"/>
    <lineage>
        <taxon>Bacteria</taxon>
        <taxon>Bacillati</taxon>
        <taxon>Actinomycetota</taxon>
        <taxon>Actinomycetes</taxon>
        <taxon>Kitasatosporales</taxon>
        <taxon>Streptomycetaceae</taxon>
        <taxon>Kitasatospora</taxon>
    </lineage>
</organism>
<keyword evidence="2" id="KW-1133">Transmembrane helix</keyword>
<protein>
    <recommendedName>
        <fullName evidence="3">SAF domain-containing protein</fullName>
    </recommendedName>
</protein>
<feature type="compositionally biased region" description="Low complexity" evidence="1">
    <location>
        <begin position="11"/>
        <end position="35"/>
    </location>
</feature>
<keyword evidence="2" id="KW-0812">Transmembrane</keyword>
<gene>
    <name evidence="4" type="ORF">F4556_001156</name>
</gene>
<sequence>MEQRTFPSPSPGAASVSSTPAPEPGRTAPRTPPRTLRARRRRPAVLAMAVAMVAAGGLGGAVLYNSTGQRIAVLALARDVPKGQAISAEDLVVARIASDPALKPLGAQERTKAVGLRAAGDLRRGALLVKADLTDDPLVEAGQIVVGVATKRTQLPATRLQPGDRVLVVSTPDSGQNGSTVRTPETLAVRVVAVGKADTDGSVVVDVAVAPADGGRLAAWVATGKLQIIMAPRAGTPAAAPAPAPSGSAA</sequence>
<keyword evidence="2" id="KW-0472">Membrane</keyword>
<proteinExistence type="predicted"/>
<comment type="caution">
    <text evidence="4">The sequence shown here is derived from an EMBL/GenBank/DDBJ whole genome shotgun (WGS) entry which is preliminary data.</text>
</comment>
<dbReference type="EMBL" id="JACHJR010000001">
    <property type="protein sequence ID" value="MBB4945621.1"/>
    <property type="molecule type" value="Genomic_DNA"/>
</dbReference>
<accession>A0A7W7S811</accession>
<dbReference type="CDD" id="cd11614">
    <property type="entry name" value="SAF_CpaB_FlgA_like"/>
    <property type="match status" value="1"/>
</dbReference>
<evidence type="ECO:0000313" key="5">
    <source>
        <dbReference type="Proteomes" id="UP000573327"/>
    </source>
</evidence>
<dbReference type="InterPro" id="IPR013974">
    <property type="entry name" value="SAF"/>
</dbReference>
<evidence type="ECO:0000256" key="1">
    <source>
        <dbReference type="SAM" id="MobiDB-lite"/>
    </source>
</evidence>
<feature type="region of interest" description="Disordered" evidence="1">
    <location>
        <begin position="1"/>
        <end position="40"/>
    </location>
</feature>
<dbReference type="Pfam" id="PF08666">
    <property type="entry name" value="SAF"/>
    <property type="match status" value="1"/>
</dbReference>